<dbReference type="AlphaFoldDB" id="A0A917JB28"/>
<dbReference type="Gene3D" id="3.40.630.30">
    <property type="match status" value="1"/>
</dbReference>
<organism evidence="3 4">
    <name type="scientific">Mucilaginibacter galii</name>
    <dbReference type="NCBI Taxonomy" id="2005073"/>
    <lineage>
        <taxon>Bacteria</taxon>
        <taxon>Pseudomonadati</taxon>
        <taxon>Bacteroidota</taxon>
        <taxon>Sphingobacteriia</taxon>
        <taxon>Sphingobacteriales</taxon>
        <taxon>Sphingobacteriaceae</taxon>
        <taxon>Mucilaginibacter</taxon>
    </lineage>
</organism>
<dbReference type="InterPro" id="IPR016181">
    <property type="entry name" value="Acyl_CoA_acyltransferase"/>
</dbReference>
<dbReference type="PANTHER" id="PTHR13947">
    <property type="entry name" value="GNAT FAMILY N-ACETYLTRANSFERASE"/>
    <property type="match status" value="1"/>
</dbReference>
<sequence>MIIRLATLQDIGPITQLVAQVVPVMQAAGNLQWDNTYPNDEVFTNDVHKGQLWVADFDGQIAGVIAIVNEQEPEYAQVPGWDITEPAVVAHRLAVSPDFQGKGIAAALLHQCEVVAREQGVDLIRLDTNTVNRLMQNLFLKIGYSLGGEITLHKKPGLLFMAFEKRLSTQSVDL</sequence>
<reference evidence="3" key="2">
    <citation type="submission" date="2020-09" db="EMBL/GenBank/DDBJ databases">
        <authorList>
            <person name="Sun Q."/>
            <person name="Sedlacek I."/>
        </authorList>
    </citation>
    <scope>NUCLEOTIDE SEQUENCE</scope>
    <source>
        <strain evidence="3">CCM 8711</strain>
    </source>
</reference>
<feature type="domain" description="N-acetyltransferase" evidence="2">
    <location>
        <begin position="1"/>
        <end position="166"/>
    </location>
</feature>
<evidence type="ECO:0000313" key="4">
    <source>
        <dbReference type="Proteomes" id="UP000662074"/>
    </source>
</evidence>
<reference evidence="3" key="1">
    <citation type="journal article" date="2014" name="Int. J. Syst. Evol. Microbiol.">
        <title>Complete genome sequence of Corynebacterium casei LMG S-19264T (=DSM 44701T), isolated from a smear-ripened cheese.</title>
        <authorList>
            <consortium name="US DOE Joint Genome Institute (JGI-PGF)"/>
            <person name="Walter F."/>
            <person name="Albersmeier A."/>
            <person name="Kalinowski J."/>
            <person name="Ruckert C."/>
        </authorList>
    </citation>
    <scope>NUCLEOTIDE SEQUENCE</scope>
    <source>
        <strain evidence="3">CCM 8711</strain>
    </source>
</reference>
<dbReference type="PROSITE" id="PS51186">
    <property type="entry name" value="GNAT"/>
    <property type="match status" value="1"/>
</dbReference>
<dbReference type="InterPro" id="IPR000182">
    <property type="entry name" value="GNAT_dom"/>
</dbReference>
<dbReference type="RefSeq" id="WP_188417038.1">
    <property type="nucleotide sequence ID" value="NZ_BMDO01000006.1"/>
</dbReference>
<dbReference type="InterPro" id="IPR050769">
    <property type="entry name" value="NAT_camello-type"/>
</dbReference>
<dbReference type="SUPFAM" id="SSF55729">
    <property type="entry name" value="Acyl-CoA N-acyltransferases (Nat)"/>
    <property type="match status" value="1"/>
</dbReference>
<dbReference type="EMBL" id="BMDO01000006">
    <property type="protein sequence ID" value="GGI51180.1"/>
    <property type="molecule type" value="Genomic_DNA"/>
</dbReference>
<proteinExistence type="predicted"/>
<comment type="caution">
    <text evidence="3">The sequence shown here is derived from an EMBL/GenBank/DDBJ whole genome shotgun (WGS) entry which is preliminary data.</text>
</comment>
<keyword evidence="1" id="KW-0808">Transferase</keyword>
<dbReference type="GO" id="GO:0008080">
    <property type="term" value="F:N-acetyltransferase activity"/>
    <property type="evidence" value="ECO:0007669"/>
    <property type="project" value="InterPro"/>
</dbReference>
<evidence type="ECO:0000313" key="3">
    <source>
        <dbReference type="EMBL" id="GGI51180.1"/>
    </source>
</evidence>
<gene>
    <name evidence="3" type="ORF">GCM10011425_23920</name>
</gene>
<dbReference type="PANTHER" id="PTHR13947:SF37">
    <property type="entry name" value="LD18367P"/>
    <property type="match status" value="1"/>
</dbReference>
<evidence type="ECO:0000259" key="2">
    <source>
        <dbReference type="PROSITE" id="PS51186"/>
    </source>
</evidence>
<evidence type="ECO:0000256" key="1">
    <source>
        <dbReference type="ARBA" id="ARBA00022679"/>
    </source>
</evidence>
<accession>A0A917JB28</accession>
<name>A0A917JB28_9SPHI</name>
<dbReference type="CDD" id="cd04301">
    <property type="entry name" value="NAT_SF"/>
    <property type="match status" value="1"/>
</dbReference>
<protein>
    <submittedName>
        <fullName evidence="3">N-acetyltransferase</fullName>
    </submittedName>
</protein>
<keyword evidence="4" id="KW-1185">Reference proteome</keyword>
<dbReference type="Pfam" id="PF00583">
    <property type="entry name" value="Acetyltransf_1"/>
    <property type="match status" value="1"/>
</dbReference>
<dbReference type="Proteomes" id="UP000662074">
    <property type="component" value="Unassembled WGS sequence"/>
</dbReference>